<gene>
    <name evidence="1" type="ORF">FPE_LOCUS1064</name>
</gene>
<dbReference type="Pfam" id="PF04949">
    <property type="entry name" value="Transcrip_act"/>
    <property type="match status" value="1"/>
</dbReference>
<dbReference type="InterPro" id="IPR007033">
    <property type="entry name" value="GORAB"/>
</dbReference>
<evidence type="ECO:0000313" key="1">
    <source>
        <dbReference type="EMBL" id="CAI9753633.1"/>
    </source>
</evidence>
<proteinExistence type="predicted"/>
<evidence type="ECO:0000313" key="2">
    <source>
        <dbReference type="Proteomes" id="UP000834106"/>
    </source>
</evidence>
<dbReference type="Proteomes" id="UP000834106">
    <property type="component" value="Chromosome 1"/>
</dbReference>
<reference evidence="1" key="1">
    <citation type="submission" date="2023-05" db="EMBL/GenBank/DDBJ databases">
        <authorList>
            <person name="Huff M."/>
        </authorList>
    </citation>
    <scope>NUCLEOTIDE SEQUENCE</scope>
</reference>
<keyword evidence="2" id="KW-1185">Reference proteome</keyword>
<sequence length="102" mass="11875">MLEKEALNKEENSRRKNFDATLYKNDYTLWTLKSQLSLAQSGQILGSLSIDETLIKEDEEMTKSALSTFRAKEKEIEKKQLEVKKRVQAELGSIQEETQHWV</sequence>
<organism evidence="1 2">
    <name type="scientific">Fraxinus pennsylvanica</name>
    <dbReference type="NCBI Taxonomy" id="56036"/>
    <lineage>
        <taxon>Eukaryota</taxon>
        <taxon>Viridiplantae</taxon>
        <taxon>Streptophyta</taxon>
        <taxon>Embryophyta</taxon>
        <taxon>Tracheophyta</taxon>
        <taxon>Spermatophyta</taxon>
        <taxon>Magnoliopsida</taxon>
        <taxon>eudicotyledons</taxon>
        <taxon>Gunneridae</taxon>
        <taxon>Pentapetalae</taxon>
        <taxon>asterids</taxon>
        <taxon>lamiids</taxon>
        <taxon>Lamiales</taxon>
        <taxon>Oleaceae</taxon>
        <taxon>Oleeae</taxon>
        <taxon>Fraxinus</taxon>
    </lineage>
</organism>
<name>A0AAD1YNY1_9LAMI</name>
<dbReference type="AlphaFoldDB" id="A0AAD1YNY1"/>
<dbReference type="EMBL" id="OU503036">
    <property type="protein sequence ID" value="CAI9753633.1"/>
    <property type="molecule type" value="Genomic_DNA"/>
</dbReference>
<protein>
    <submittedName>
        <fullName evidence="1">Uncharacterized protein</fullName>
    </submittedName>
</protein>
<dbReference type="PANTHER" id="PTHR21470">
    <property type="entry name" value="RAB6-INTERACTING PROTEIN GORAB"/>
    <property type="match status" value="1"/>
</dbReference>
<accession>A0AAD1YNY1</accession>
<dbReference type="PANTHER" id="PTHR21470:SF11">
    <property type="entry name" value="RAB6-INTERACTING GOLGIN"/>
    <property type="match status" value="1"/>
</dbReference>